<dbReference type="Pfam" id="PF12833">
    <property type="entry name" value="HTH_18"/>
    <property type="match status" value="1"/>
</dbReference>
<dbReference type="AlphaFoldDB" id="A0A2T0Q6M2"/>
<dbReference type="SMART" id="SM00871">
    <property type="entry name" value="AraC_E_bind"/>
    <property type="match status" value="1"/>
</dbReference>
<dbReference type="OrthoDB" id="9801123at2"/>
<dbReference type="SUPFAM" id="SSF55136">
    <property type="entry name" value="Probable bacterial effector-binding domain"/>
    <property type="match status" value="1"/>
</dbReference>
<evidence type="ECO:0000256" key="2">
    <source>
        <dbReference type="ARBA" id="ARBA00023125"/>
    </source>
</evidence>
<protein>
    <submittedName>
        <fullName evidence="5">AraC family transcriptional regulator</fullName>
    </submittedName>
</protein>
<dbReference type="PANTHER" id="PTHR47504">
    <property type="entry name" value="RIGHT ORIGIN-BINDING PROTEIN"/>
    <property type="match status" value="1"/>
</dbReference>
<keyword evidence="1" id="KW-0805">Transcription regulation</keyword>
<feature type="domain" description="HTH araC/xylS-type" evidence="4">
    <location>
        <begin position="6"/>
        <end position="104"/>
    </location>
</feature>
<evidence type="ECO:0000313" key="5">
    <source>
        <dbReference type="EMBL" id="PRX99442.1"/>
    </source>
</evidence>
<dbReference type="Pfam" id="PF06445">
    <property type="entry name" value="GyrI-like"/>
    <property type="match status" value="1"/>
</dbReference>
<evidence type="ECO:0000256" key="3">
    <source>
        <dbReference type="ARBA" id="ARBA00023163"/>
    </source>
</evidence>
<dbReference type="Gene3D" id="3.20.80.10">
    <property type="entry name" value="Regulatory factor, effector binding domain"/>
    <property type="match status" value="1"/>
</dbReference>
<dbReference type="GO" id="GO:0003700">
    <property type="term" value="F:DNA-binding transcription factor activity"/>
    <property type="evidence" value="ECO:0007669"/>
    <property type="project" value="InterPro"/>
</dbReference>
<reference evidence="5 6" key="1">
    <citation type="submission" date="2018-03" db="EMBL/GenBank/DDBJ databases">
        <title>Genomic Encyclopedia of Archaeal and Bacterial Type Strains, Phase II (KMG-II): from individual species to whole genera.</title>
        <authorList>
            <person name="Goeker M."/>
        </authorList>
    </citation>
    <scope>NUCLEOTIDE SEQUENCE [LARGE SCALE GENOMIC DNA]</scope>
    <source>
        <strain evidence="5 6">DSM 45601</strain>
    </source>
</reference>
<keyword evidence="6" id="KW-1185">Reference proteome</keyword>
<sequence length="291" mass="32055">MLDRLNEALRRVEDDPAGPVDVAEMARIALTSEHHLRRLFSALAGMPLSEYVRRRRLTLAGIEVLEGRDTLLDIAVRYGYGSAEAFTRAFRAMHGVGPGEARRTGAALSSQSRLAFRLTIEGSTEVRYRIVGKDAFRLVGPNTRVPNVHRGLNPAMVEFVERVDDATYELLEGLSDQEPHGVLSATVVLDPADGEGGEVDYRLAAATNAPPPEGMAALEVPAGTWAVFPYERVRFPEGLQDLWREIYAGWFPSHPAHRLAEGPSLVRAEYDEQDENIASGELWLPVEKADG</sequence>
<dbReference type="Proteomes" id="UP000237846">
    <property type="component" value="Unassembled WGS sequence"/>
</dbReference>
<dbReference type="EMBL" id="PVZC01000003">
    <property type="protein sequence ID" value="PRX99442.1"/>
    <property type="molecule type" value="Genomic_DNA"/>
</dbReference>
<dbReference type="InterPro" id="IPR050959">
    <property type="entry name" value="MarA-like"/>
</dbReference>
<dbReference type="InterPro" id="IPR011256">
    <property type="entry name" value="Reg_factor_effector_dom_sf"/>
</dbReference>
<dbReference type="InterPro" id="IPR009057">
    <property type="entry name" value="Homeodomain-like_sf"/>
</dbReference>
<dbReference type="InterPro" id="IPR010499">
    <property type="entry name" value="AraC_E-bd"/>
</dbReference>
<dbReference type="RefSeq" id="WP_106243860.1">
    <property type="nucleotide sequence ID" value="NZ_PVZC01000003.1"/>
</dbReference>
<keyword evidence="3" id="KW-0804">Transcription</keyword>
<accession>A0A2T0Q6M2</accession>
<dbReference type="InterPro" id="IPR018060">
    <property type="entry name" value="HTH_AraC"/>
</dbReference>
<name>A0A2T0Q6M2_9ACTN</name>
<evidence type="ECO:0000259" key="4">
    <source>
        <dbReference type="PROSITE" id="PS01124"/>
    </source>
</evidence>
<keyword evidence="2" id="KW-0238">DNA-binding</keyword>
<dbReference type="Gene3D" id="1.10.10.60">
    <property type="entry name" value="Homeodomain-like"/>
    <property type="match status" value="2"/>
</dbReference>
<dbReference type="SUPFAM" id="SSF46689">
    <property type="entry name" value="Homeodomain-like"/>
    <property type="match status" value="2"/>
</dbReference>
<dbReference type="PANTHER" id="PTHR47504:SF5">
    <property type="entry name" value="RIGHT ORIGIN-BINDING PROTEIN"/>
    <property type="match status" value="1"/>
</dbReference>
<gene>
    <name evidence="5" type="ORF">CLV72_10338</name>
</gene>
<organism evidence="5 6">
    <name type="scientific">Allonocardiopsis opalescens</name>
    <dbReference type="NCBI Taxonomy" id="1144618"/>
    <lineage>
        <taxon>Bacteria</taxon>
        <taxon>Bacillati</taxon>
        <taxon>Actinomycetota</taxon>
        <taxon>Actinomycetes</taxon>
        <taxon>Streptosporangiales</taxon>
        <taxon>Allonocardiopsis</taxon>
    </lineage>
</organism>
<proteinExistence type="predicted"/>
<dbReference type="SMART" id="SM00342">
    <property type="entry name" value="HTH_ARAC"/>
    <property type="match status" value="1"/>
</dbReference>
<comment type="caution">
    <text evidence="5">The sequence shown here is derived from an EMBL/GenBank/DDBJ whole genome shotgun (WGS) entry which is preliminary data.</text>
</comment>
<dbReference type="GO" id="GO:0043565">
    <property type="term" value="F:sequence-specific DNA binding"/>
    <property type="evidence" value="ECO:0007669"/>
    <property type="project" value="InterPro"/>
</dbReference>
<evidence type="ECO:0000256" key="1">
    <source>
        <dbReference type="ARBA" id="ARBA00023015"/>
    </source>
</evidence>
<evidence type="ECO:0000313" key="6">
    <source>
        <dbReference type="Proteomes" id="UP000237846"/>
    </source>
</evidence>
<dbReference type="InterPro" id="IPR029442">
    <property type="entry name" value="GyrI-like"/>
</dbReference>
<dbReference type="PROSITE" id="PS01124">
    <property type="entry name" value="HTH_ARAC_FAMILY_2"/>
    <property type="match status" value="1"/>
</dbReference>